<dbReference type="InterPro" id="IPR043198">
    <property type="entry name" value="Cyclin/Ssn8"/>
</dbReference>
<keyword evidence="1" id="KW-0195">Cyclin</keyword>
<dbReference type="InterPro" id="IPR036915">
    <property type="entry name" value="Cyclin-like_sf"/>
</dbReference>
<feature type="region of interest" description="Disordered" evidence="2">
    <location>
        <begin position="256"/>
        <end position="287"/>
    </location>
</feature>
<feature type="domain" description="Cyclin C-terminal" evidence="4">
    <location>
        <begin position="87"/>
        <end position="174"/>
    </location>
</feature>
<sequence length="287" mass="32835">DTVHATSISLFKRFYLTQAVFNHDIKVVLITCIFLAAKIESSYIPLTDFLAKVPQFQRPDVDVIRDYELIVADAVGFDFMVRQVKWPLHGLFLDLQVSTYFSTAYTSHDTRKQALNNLVKMYTRARELMQNALCSDLSLTHQSSQIALGCFVLASKELDATLATNKSDSQPKQQFLRDDLDRYISYRINWVGTDTIAALQQKLSSVEDAIMGQIEFEKMAKDTKSIVSVRAKEVGAKLQGCLNPEYLPNSRVFEKRRREEESAKDTKRQKKIVKENERRASLSTIFD</sequence>
<feature type="domain" description="Cyclin N-terminal" evidence="3">
    <location>
        <begin position="4"/>
        <end position="76"/>
    </location>
</feature>
<evidence type="ECO:0000313" key="5">
    <source>
        <dbReference type="EMBL" id="KAJ3142629.1"/>
    </source>
</evidence>
<comment type="caution">
    <text evidence="5">The sequence shown here is derived from an EMBL/GenBank/DDBJ whole genome shotgun (WGS) entry which is preliminary data.</text>
</comment>
<feature type="non-terminal residue" evidence="5">
    <location>
        <position position="287"/>
    </location>
</feature>
<dbReference type="InterPro" id="IPR031658">
    <property type="entry name" value="Cyclin_C_2"/>
</dbReference>
<dbReference type="AlphaFoldDB" id="A0AAD5TCN6"/>
<dbReference type="Gene3D" id="1.10.472.10">
    <property type="entry name" value="Cyclin-like"/>
    <property type="match status" value="2"/>
</dbReference>
<protein>
    <recommendedName>
        <fullName evidence="7">Cyclin-like domain-containing protein</fullName>
    </recommendedName>
</protein>
<dbReference type="PANTHER" id="PTHR10026">
    <property type="entry name" value="CYCLIN"/>
    <property type="match status" value="1"/>
</dbReference>
<dbReference type="InterPro" id="IPR006671">
    <property type="entry name" value="Cyclin_N"/>
</dbReference>
<name>A0AAD5TCN6_9FUNG</name>
<evidence type="ECO:0008006" key="7">
    <source>
        <dbReference type="Google" id="ProtNLM"/>
    </source>
</evidence>
<organism evidence="5 6">
    <name type="scientific">Physocladia obscura</name>
    <dbReference type="NCBI Taxonomy" id="109957"/>
    <lineage>
        <taxon>Eukaryota</taxon>
        <taxon>Fungi</taxon>
        <taxon>Fungi incertae sedis</taxon>
        <taxon>Chytridiomycota</taxon>
        <taxon>Chytridiomycota incertae sedis</taxon>
        <taxon>Chytridiomycetes</taxon>
        <taxon>Chytridiales</taxon>
        <taxon>Chytriomycetaceae</taxon>
        <taxon>Physocladia</taxon>
    </lineage>
</organism>
<dbReference type="GO" id="GO:0006357">
    <property type="term" value="P:regulation of transcription by RNA polymerase II"/>
    <property type="evidence" value="ECO:0007669"/>
    <property type="project" value="InterPro"/>
</dbReference>
<proteinExistence type="predicted"/>
<feature type="compositionally biased region" description="Basic and acidic residues" evidence="2">
    <location>
        <begin position="256"/>
        <end position="280"/>
    </location>
</feature>
<gene>
    <name evidence="5" type="ORF">HK100_012481</name>
</gene>
<evidence type="ECO:0000256" key="1">
    <source>
        <dbReference type="ARBA" id="ARBA00023127"/>
    </source>
</evidence>
<dbReference type="Proteomes" id="UP001211907">
    <property type="component" value="Unassembled WGS sequence"/>
</dbReference>
<accession>A0AAD5TCN6</accession>
<evidence type="ECO:0000313" key="6">
    <source>
        <dbReference type="Proteomes" id="UP001211907"/>
    </source>
</evidence>
<dbReference type="Pfam" id="PF00134">
    <property type="entry name" value="Cyclin_N"/>
    <property type="match status" value="1"/>
</dbReference>
<evidence type="ECO:0000259" key="4">
    <source>
        <dbReference type="Pfam" id="PF16899"/>
    </source>
</evidence>
<dbReference type="GO" id="GO:0016538">
    <property type="term" value="F:cyclin-dependent protein serine/threonine kinase regulator activity"/>
    <property type="evidence" value="ECO:0007669"/>
    <property type="project" value="InterPro"/>
</dbReference>
<dbReference type="EMBL" id="JADGJH010000009">
    <property type="protein sequence ID" value="KAJ3142629.1"/>
    <property type="molecule type" value="Genomic_DNA"/>
</dbReference>
<keyword evidence="6" id="KW-1185">Reference proteome</keyword>
<evidence type="ECO:0000256" key="2">
    <source>
        <dbReference type="SAM" id="MobiDB-lite"/>
    </source>
</evidence>
<dbReference type="Pfam" id="PF16899">
    <property type="entry name" value="Cyclin_C_2"/>
    <property type="match status" value="1"/>
</dbReference>
<evidence type="ECO:0000259" key="3">
    <source>
        <dbReference type="Pfam" id="PF00134"/>
    </source>
</evidence>
<dbReference type="SUPFAM" id="SSF47954">
    <property type="entry name" value="Cyclin-like"/>
    <property type="match status" value="2"/>
</dbReference>
<reference evidence="5" key="1">
    <citation type="submission" date="2020-05" db="EMBL/GenBank/DDBJ databases">
        <title>Phylogenomic resolution of chytrid fungi.</title>
        <authorList>
            <person name="Stajich J.E."/>
            <person name="Amses K."/>
            <person name="Simmons R."/>
            <person name="Seto K."/>
            <person name="Myers J."/>
            <person name="Bonds A."/>
            <person name="Quandt C.A."/>
            <person name="Barry K."/>
            <person name="Liu P."/>
            <person name="Grigoriev I."/>
            <person name="Longcore J.E."/>
            <person name="James T.Y."/>
        </authorList>
    </citation>
    <scope>NUCLEOTIDE SEQUENCE</scope>
    <source>
        <strain evidence="5">JEL0513</strain>
    </source>
</reference>